<dbReference type="AlphaFoldDB" id="I4AL02"/>
<dbReference type="InterPro" id="IPR020081">
    <property type="entry name" value="SsrA-bd_prot_CS"/>
</dbReference>
<dbReference type="SUPFAM" id="SSF74982">
    <property type="entry name" value="Small protein B (SmpB)"/>
    <property type="match status" value="1"/>
</dbReference>
<dbReference type="Proteomes" id="UP000006054">
    <property type="component" value="Chromosome"/>
</dbReference>
<evidence type="ECO:0000256" key="1">
    <source>
        <dbReference type="ARBA" id="ARBA00022490"/>
    </source>
</evidence>
<dbReference type="InterPro" id="IPR023620">
    <property type="entry name" value="SmpB"/>
</dbReference>
<dbReference type="HAMAP" id="MF_00023">
    <property type="entry name" value="SmpB"/>
    <property type="match status" value="1"/>
</dbReference>
<dbReference type="OrthoDB" id="9805462at2"/>
<dbReference type="RefSeq" id="WP_014798083.1">
    <property type="nucleotide sequence ID" value="NC_018018.1"/>
</dbReference>
<name>I4AL02_BERLS</name>
<keyword evidence="1 3" id="KW-0963">Cytoplasm</keyword>
<dbReference type="PANTHER" id="PTHR30308">
    <property type="entry name" value="TMRNA-BINDING COMPONENT OF TRANS-TRANSLATION TAGGING COMPLEX"/>
    <property type="match status" value="1"/>
</dbReference>
<dbReference type="GO" id="GO:0070929">
    <property type="term" value="P:trans-translation"/>
    <property type="evidence" value="ECO:0007669"/>
    <property type="project" value="UniProtKB-UniRule"/>
</dbReference>
<dbReference type="PROSITE" id="PS01317">
    <property type="entry name" value="SSRP"/>
    <property type="match status" value="1"/>
</dbReference>
<dbReference type="GO" id="GO:0005829">
    <property type="term" value="C:cytosol"/>
    <property type="evidence" value="ECO:0007669"/>
    <property type="project" value="TreeGrafter"/>
</dbReference>
<dbReference type="PATRIC" id="fig|880071.3.peg.2250"/>
<dbReference type="eggNOG" id="COG0691">
    <property type="taxonomic scope" value="Bacteria"/>
</dbReference>
<dbReference type="Pfam" id="PF01668">
    <property type="entry name" value="SmpB"/>
    <property type="match status" value="1"/>
</dbReference>
<dbReference type="PANTHER" id="PTHR30308:SF2">
    <property type="entry name" value="SSRA-BINDING PROTEIN"/>
    <property type="match status" value="1"/>
</dbReference>
<dbReference type="HOGENOM" id="CLU_108953_0_1_10"/>
<dbReference type="STRING" id="880071.Fleli_2260"/>
<evidence type="ECO:0000313" key="4">
    <source>
        <dbReference type="EMBL" id="AFM04637.1"/>
    </source>
</evidence>
<reference evidence="5" key="1">
    <citation type="submission" date="2012-06" db="EMBL/GenBank/DDBJ databases">
        <title>The complete genome of Flexibacter litoralis DSM 6794.</title>
        <authorList>
            <person name="Lucas S."/>
            <person name="Copeland A."/>
            <person name="Lapidus A."/>
            <person name="Glavina del Rio T."/>
            <person name="Dalin E."/>
            <person name="Tice H."/>
            <person name="Bruce D."/>
            <person name="Goodwin L."/>
            <person name="Pitluck S."/>
            <person name="Peters L."/>
            <person name="Ovchinnikova G."/>
            <person name="Lu M."/>
            <person name="Kyrpides N."/>
            <person name="Mavromatis K."/>
            <person name="Ivanova N."/>
            <person name="Brettin T."/>
            <person name="Detter J.C."/>
            <person name="Han C."/>
            <person name="Larimer F."/>
            <person name="Land M."/>
            <person name="Hauser L."/>
            <person name="Markowitz V."/>
            <person name="Cheng J.-F."/>
            <person name="Hugenholtz P."/>
            <person name="Woyke T."/>
            <person name="Wu D."/>
            <person name="Spring S."/>
            <person name="Lang E."/>
            <person name="Kopitz M."/>
            <person name="Brambilla E."/>
            <person name="Klenk H.-P."/>
            <person name="Eisen J.A."/>
        </authorList>
    </citation>
    <scope>NUCLEOTIDE SEQUENCE [LARGE SCALE GENOMIC DNA]</scope>
    <source>
        <strain evidence="5">ATCC 23117 / DSM 6794 / NBRC 15988 / NCIMB 1366 / Sio-4</strain>
    </source>
</reference>
<keyword evidence="2 3" id="KW-0694">RNA-binding</keyword>
<dbReference type="GO" id="GO:0070930">
    <property type="term" value="P:trans-translation-dependent protein tagging"/>
    <property type="evidence" value="ECO:0007669"/>
    <property type="project" value="TreeGrafter"/>
</dbReference>
<protein>
    <recommendedName>
        <fullName evidence="3">SsrA-binding protein</fullName>
    </recommendedName>
    <alternativeName>
        <fullName evidence="3">Small protein B</fullName>
    </alternativeName>
</protein>
<sequence>MSGKKKEIQKSVSIRNRKASHEYHFIDIYQAGIVLQGTEIKSIRMGKVTISDAFCLFIGNELFLRNLHIAQYDMGNIHNHEEKADRKLLLKRKELKKLQYDAQDVGLTIIPTKVYVNDRGLAKIEVVLAKGKKLYDKRQDLKAKDAKRELDRF</sequence>
<dbReference type="GO" id="GO:0003723">
    <property type="term" value="F:RNA binding"/>
    <property type="evidence" value="ECO:0007669"/>
    <property type="project" value="UniProtKB-UniRule"/>
</dbReference>
<proteinExistence type="inferred from homology"/>
<keyword evidence="5" id="KW-1185">Reference proteome</keyword>
<dbReference type="Gene3D" id="2.40.280.10">
    <property type="match status" value="1"/>
</dbReference>
<gene>
    <name evidence="3" type="primary">smpB</name>
    <name evidence="4" type="ordered locus">Fleli_2260</name>
</gene>
<accession>I4AL02</accession>
<comment type="similarity">
    <text evidence="3">Belongs to the SmpB family.</text>
</comment>
<evidence type="ECO:0000256" key="2">
    <source>
        <dbReference type="ARBA" id="ARBA00022884"/>
    </source>
</evidence>
<evidence type="ECO:0000313" key="5">
    <source>
        <dbReference type="Proteomes" id="UP000006054"/>
    </source>
</evidence>
<organism evidence="4 5">
    <name type="scientific">Bernardetia litoralis (strain ATCC 23117 / DSM 6794 / NBRC 15988 / NCIMB 1366 / Fx l1 / Sio-4)</name>
    <name type="common">Flexibacter litoralis</name>
    <dbReference type="NCBI Taxonomy" id="880071"/>
    <lineage>
        <taxon>Bacteria</taxon>
        <taxon>Pseudomonadati</taxon>
        <taxon>Bacteroidota</taxon>
        <taxon>Cytophagia</taxon>
        <taxon>Cytophagales</taxon>
        <taxon>Bernardetiaceae</taxon>
        <taxon>Bernardetia</taxon>
    </lineage>
</organism>
<dbReference type="EMBL" id="CP003345">
    <property type="protein sequence ID" value="AFM04637.1"/>
    <property type="molecule type" value="Genomic_DNA"/>
</dbReference>
<comment type="subcellular location">
    <subcellularLocation>
        <location evidence="3">Cytoplasm</location>
    </subcellularLocation>
    <text evidence="3">The tmRNA-SmpB complex associates with stalled 70S ribosomes.</text>
</comment>
<dbReference type="NCBIfam" id="TIGR00086">
    <property type="entry name" value="smpB"/>
    <property type="match status" value="1"/>
</dbReference>
<dbReference type="CDD" id="cd09294">
    <property type="entry name" value="SmpB"/>
    <property type="match status" value="1"/>
</dbReference>
<comment type="function">
    <text evidence="3">Required for rescue of stalled ribosomes mediated by trans-translation. Binds to transfer-messenger RNA (tmRNA), required for stable association of tmRNA with ribosomes. tmRNA and SmpB together mimic tRNA shape, replacing the anticodon stem-loop with SmpB. tmRNA is encoded by the ssrA gene; the 2 termini fold to resemble tRNA(Ala) and it encodes a 'tag peptide', a short internal open reading frame. During trans-translation Ala-aminoacylated tmRNA acts like a tRNA, entering the A-site of stalled ribosomes, displacing the stalled mRNA. The ribosome then switches to translate the ORF on the tmRNA; the nascent peptide is terminated with the 'tag peptide' encoded by the tmRNA and targeted for degradation. The ribosome is freed to recommence translation, which seems to be the essential function of trans-translation.</text>
</comment>
<dbReference type="InterPro" id="IPR000037">
    <property type="entry name" value="SsrA-bd_prot"/>
</dbReference>
<evidence type="ECO:0000256" key="3">
    <source>
        <dbReference type="HAMAP-Rule" id="MF_00023"/>
    </source>
</evidence>
<dbReference type="KEGG" id="fli:Fleli_2260"/>
<dbReference type="NCBIfam" id="NF003843">
    <property type="entry name" value="PRK05422.1"/>
    <property type="match status" value="1"/>
</dbReference>